<keyword evidence="1" id="KW-0732">Signal</keyword>
<organism evidence="2">
    <name type="scientific">uncultured Thiotrichaceae bacterium</name>
    <dbReference type="NCBI Taxonomy" id="298394"/>
    <lineage>
        <taxon>Bacteria</taxon>
        <taxon>Pseudomonadati</taxon>
        <taxon>Pseudomonadota</taxon>
        <taxon>Gammaproteobacteria</taxon>
        <taxon>Thiotrichales</taxon>
        <taxon>Thiotrichaceae</taxon>
        <taxon>environmental samples</taxon>
    </lineage>
</organism>
<feature type="chain" id="PRO_5027873592" evidence="1">
    <location>
        <begin position="28"/>
        <end position="60"/>
    </location>
</feature>
<protein>
    <submittedName>
        <fullName evidence="2">Uncharacterized protein</fullName>
    </submittedName>
</protein>
<sequence>MGARNKWMLVMVSLVFSGCSVMPPANADNTVQSSVSHILSFNVNDEVQAEVTLEETRIMV</sequence>
<proteinExistence type="predicted"/>
<reference evidence="2" key="1">
    <citation type="submission" date="2020-01" db="EMBL/GenBank/DDBJ databases">
        <authorList>
            <person name="Meier V. D."/>
            <person name="Meier V D."/>
        </authorList>
    </citation>
    <scope>NUCLEOTIDE SEQUENCE</scope>
    <source>
        <strain evidence="2">HLG_WM_MAG_08</strain>
    </source>
</reference>
<gene>
    <name evidence="2" type="ORF">HELGO_WM52512</name>
</gene>
<accession>A0A6S6TAK8</accession>
<feature type="non-terminal residue" evidence="2">
    <location>
        <position position="60"/>
    </location>
</feature>
<name>A0A6S6TAK8_9GAMM</name>
<feature type="signal peptide" evidence="1">
    <location>
        <begin position="1"/>
        <end position="27"/>
    </location>
</feature>
<dbReference type="PROSITE" id="PS51257">
    <property type="entry name" value="PROKAR_LIPOPROTEIN"/>
    <property type="match status" value="1"/>
</dbReference>
<dbReference type="EMBL" id="CACVAV010000311">
    <property type="protein sequence ID" value="CAA6820361.1"/>
    <property type="molecule type" value="Genomic_DNA"/>
</dbReference>
<evidence type="ECO:0000313" key="2">
    <source>
        <dbReference type="EMBL" id="CAA6820361.1"/>
    </source>
</evidence>
<dbReference type="AlphaFoldDB" id="A0A6S6TAK8"/>
<evidence type="ECO:0000256" key="1">
    <source>
        <dbReference type="SAM" id="SignalP"/>
    </source>
</evidence>